<sequence length="127" mass="14774">MSLQDDDEEHEQHPVDDGVDEDGQAAGPEVHEVDRPLPAGQLEDPSRAQQGEQRRRYDRRRPVVHRATELRERESERNRGAEEEGRTVRKYDIVPVDKEDERKGRASDAEHKYSTMVARESDNQWTD</sequence>
<proteinExistence type="predicted"/>
<organism evidence="2">
    <name type="scientific">Aegilops tauschii</name>
    <name type="common">Tausch's goatgrass</name>
    <name type="synonym">Aegilops squarrosa</name>
    <dbReference type="NCBI Taxonomy" id="37682"/>
    <lineage>
        <taxon>Eukaryota</taxon>
        <taxon>Viridiplantae</taxon>
        <taxon>Streptophyta</taxon>
        <taxon>Embryophyta</taxon>
        <taxon>Tracheophyta</taxon>
        <taxon>Spermatophyta</taxon>
        <taxon>Magnoliopsida</taxon>
        <taxon>Liliopsida</taxon>
        <taxon>Poales</taxon>
        <taxon>Poaceae</taxon>
        <taxon>BOP clade</taxon>
        <taxon>Pooideae</taxon>
        <taxon>Triticodae</taxon>
        <taxon>Triticeae</taxon>
        <taxon>Triticinae</taxon>
        <taxon>Aegilops</taxon>
    </lineage>
</organism>
<evidence type="ECO:0000313" key="2">
    <source>
        <dbReference type="EnsemblPlants" id="EMT15754"/>
    </source>
</evidence>
<reference evidence="2" key="1">
    <citation type="submission" date="2015-06" db="UniProtKB">
        <authorList>
            <consortium name="EnsemblPlants"/>
        </authorList>
    </citation>
    <scope>IDENTIFICATION</scope>
</reference>
<dbReference type="EnsemblPlants" id="EMT15754">
    <property type="protein sequence ID" value="EMT15754"/>
    <property type="gene ID" value="F775_10091"/>
</dbReference>
<feature type="compositionally biased region" description="Basic and acidic residues" evidence="1">
    <location>
        <begin position="66"/>
        <end position="113"/>
    </location>
</feature>
<dbReference type="AlphaFoldDB" id="N1QWT1"/>
<protein>
    <submittedName>
        <fullName evidence="2">Uncharacterized protein</fullName>
    </submittedName>
</protein>
<feature type="region of interest" description="Disordered" evidence="1">
    <location>
        <begin position="1"/>
        <end position="127"/>
    </location>
</feature>
<name>N1QWT1_AEGTA</name>
<evidence type="ECO:0000256" key="1">
    <source>
        <dbReference type="SAM" id="MobiDB-lite"/>
    </source>
</evidence>
<accession>N1QWT1</accession>